<dbReference type="EMBL" id="WWCN01000003">
    <property type="protein sequence ID" value="MYM22196.1"/>
    <property type="molecule type" value="Genomic_DNA"/>
</dbReference>
<dbReference type="PANTHER" id="PTHR38011">
    <property type="entry name" value="DIHYDROFOLATE REDUCTASE FAMILY PROTEIN (AFU_ORTHOLOGUE AFUA_8G06820)"/>
    <property type="match status" value="1"/>
</dbReference>
<accession>A0A6L8K410</accession>
<dbReference type="Proteomes" id="UP000479335">
    <property type="component" value="Unassembled WGS sequence"/>
</dbReference>
<organism evidence="5 6">
    <name type="scientific">Duganella flavida</name>
    <dbReference type="NCBI Taxonomy" id="2692175"/>
    <lineage>
        <taxon>Bacteria</taxon>
        <taxon>Pseudomonadati</taxon>
        <taxon>Pseudomonadota</taxon>
        <taxon>Betaproteobacteria</taxon>
        <taxon>Burkholderiales</taxon>
        <taxon>Oxalobacteraceae</taxon>
        <taxon>Telluria group</taxon>
        <taxon>Duganella</taxon>
    </lineage>
</organism>
<dbReference type="SUPFAM" id="SSF53597">
    <property type="entry name" value="Dihydrofolate reductase-like"/>
    <property type="match status" value="1"/>
</dbReference>
<dbReference type="RefSeq" id="WP_161005704.1">
    <property type="nucleotide sequence ID" value="NZ_WWCN01000003.1"/>
</dbReference>
<comment type="pathway">
    <text evidence="1">Cofactor biosynthesis; riboflavin biosynthesis.</text>
</comment>
<keyword evidence="2" id="KW-0521">NADP</keyword>
<evidence type="ECO:0000259" key="4">
    <source>
        <dbReference type="Pfam" id="PF01872"/>
    </source>
</evidence>
<dbReference type="GO" id="GO:0009231">
    <property type="term" value="P:riboflavin biosynthetic process"/>
    <property type="evidence" value="ECO:0007669"/>
    <property type="project" value="InterPro"/>
</dbReference>
<evidence type="ECO:0000313" key="6">
    <source>
        <dbReference type="Proteomes" id="UP000479335"/>
    </source>
</evidence>
<dbReference type="Gene3D" id="3.40.430.10">
    <property type="entry name" value="Dihydrofolate Reductase, subunit A"/>
    <property type="match status" value="1"/>
</dbReference>
<dbReference type="PANTHER" id="PTHR38011:SF7">
    <property type="entry name" value="2,5-DIAMINO-6-RIBOSYLAMINO-4(3H)-PYRIMIDINONE 5'-PHOSPHATE REDUCTASE"/>
    <property type="match status" value="1"/>
</dbReference>
<reference evidence="5 6" key="1">
    <citation type="submission" date="2019-12" db="EMBL/GenBank/DDBJ databases">
        <title>Novel species isolated from a subtropical stream in China.</title>
        <authorList>
            <person name="Lu H."/>
        </authorList>
    </citation>
    <scope>NUCLEOTIDE SEQUENCE [LARGE SCALE GENOMIC DNA]</scope>
    <source>
        <strain evidence="5 6">FT135W</strain>
    </source>
</reference>
<dbReference type="InterPro" id="IPR002734">
    <property type="entry name" value="RibDG_C"/>
</dbReference>
<sequence>MKPHVIMHMVTSIDGRIVTTHWPKDFAIGALYEDIHQQLKGDAWLVGPVSMAEFAVGEAKPVVSNETFARETWKAPHAHSGPYAIALDRHGKLHLNIDRANGDPLVLVVPESVSDNYLAELRRDGISYLFAGASELHLPTAMNKLAQEFGIGRLLLEGGGGMNGAFLDAGLIDEITLLMMPFADGTRGAPALFERNEGTPVVLNLESVVQLERGVLHLRYKVT</sequence>
<protein>
    <submittedName>
        <fullName evidence="5">Pyrimidine reductase</fullName>
    </submittedName>
</protein>
<evidence type="ECO:0000256" key="2">
    <source>
        <dbReference type="ARBA" id="ARBA00022857"/>
    </source>
</evidence>
<evidence type="ECO:0000256" key="3">
    <source>
        <dbReference type="ARBA" id="ARBA00023002"/>
    </source>
</evidence>
<gene>
    <name evidence="5" type="ORF">GTP46_06020</name>
</gene>
<comment type="caution">
    <text evidence="5">The sequence shown here is derived from an EMBL/GenBank/DDBJ whole genome shotgun (WGS) entry which is preliminary data.</text>
</comment>
<evidence type="ECO:0000313" key="5">
    <source>
        <dbReference type="EMBL" id="MYM22196.1"/>
    </source>
</evidence>
<keyword evidence="3" id="KW-0560">Oxidoreductase</keyword>
<evidence type="ECO:0000256" key="1">
    <source>
        <dbReference type="ARBA" id="ARBA00005104"/>
    </source>
</evidence>
<dbReference type="GO" id="GO:0008703">
    <property type="term" value="F:5-amino-6-(5-phosphoribosylamino)uracil reductase activity"/>
    <property type="evidence" value="ECO:0007669"/>
    <property type="project" value="InterPro"/>
</dbReference>
<dbReference type="InterPro" id="IPR024072">
    <property type="entry name" value="DHFR-like_dom_sf"/>
</dbReference>
<keyword evidence="6" id="KW-1185">Reference proteome</keyword>
<dbReference type="InterPro" id="IPR050765">
    <property type="entry name" value="Riboflavin_Biosynth_HTPR"/>
</dbReference>
<dbReference type="AlphaFoldDB" id="A0A6L8K410"/>
<dbReference type="Pfam" id="PF01872">
    <property type="entry name" value="RibD_C"/>
    <property type="match status" value="1"/>
</dbReference>
<name>A0A6L8K410_9BURK</name>
<feature type="domain" description="Bacterial bifunctional deaminase-reductase C-terminal" evidence="4">
    <location>
        <begin position="3"/>
        <end position="215"/>
    </location>
</feature>
<proteinExistence type="predicted"/>